<evidence type="ECO:0000313" key="1">
    <source>
        <dbReference type="EMBL" id="EHJ47119.1"/>
    </source>
</evidence>
<protein>
    <submittedName>
        <fullName evidence="1">HPr serine kinase domain-containing protein</fullName>
    </submittedName>
</protein>
<dbReference type="STRING" id="694327.DFW101_1108"/>
<dbReference type="HOGENOM" id="CLU_760468_0_0_7"/>
<evidence type="ECO:0000313" key="2">
    <source>
        <dbReference type="Proteomes" id="UP000004662"/>
    </source>
</evidence>
<dbReference type="RefSeq" id="WP_009180533.1">
    <property type="nucleotide sequence ID" value="NZ_CM001368.1"/>
</dbReference>
<dbReference type="AlphaFoldDB" id="G7Q7G6"/>
<proteinExistence type="predicted"/>
<dbReference type="SUPFAM" id="SSF53795">
    <property type="entry name" value="PEP carboxykinase-like"/>
    <property type="match status" value="1"/>
</dbReference>
<dbReference type="Proteomes" id="UP000004662">
    <property type="component" value="Chromosome"/>
</dbReference>
<sequence length="362" mass="39266">MTTTLPTLAHLLAPILASTPAPHRLEVTFDDVTVAVSSNSQALIDTLAHYFRDFAGGGGATVVPVVAIEAAPPELDLPFAVQEREGGKSLKEAYAELPDGRVVRKLKTGLVFAFGHGENYAVGPCLQNDNQVVNFINNRFIELRLKRGALLFHAAGIAEAGQGLVLSGFSGAGKSTLALEIMRHGTDFVSNDRIMVARGDSGRLTMTGVAKMPRVNPGTVLNNPNLASVMGEADRKRFSALPQAALWDLEHKYDAFIDDCFGPGRFTLSCAMAGLVVLRWKRDASPMTASRVDLRRRRDLMAAFMKDVGLFYEFEDPSEASLASQDSYLDLLGDLPVLEIDGGVDFHQAAMACLDFLRDIRR</sequence>
<dbReference type="InterPro" id="IPR027417">
    <property type="entry name" value="P-loop_NTPase"/>
</dbReference>
<accession>G7Q7G6</accession>
<dbReference type="EMBL" id="CM001368">
    <property type="protein sequence ID" value="EHJ47119.1"/>
    <property type="molecule type" value="Genomic_DNA"/>
</dbReference>
<reference evidence="2" key="1">
    <citation type="journal article" date="2015" name="Genome Announc.">
        <title>High-Quality Draft Genome Sequence of Desulfovibrio carbinoliphilus FW-101-2B, an Organic Acid-Oxidizing Sulfate-Reducing Bacterium Isolated from Uranium(VI)-Contaminated Groundwater.</title>
        <authorList>
            <person name="Ramsay B.D."/>
            <person name="Hwang C."/>
            <person name="Woo H.L."/>
            <person name="Carroll S.L."/>
            <person name="Lucas S."/>
            <person name="Han J."/>
            <person name="Lapidus A.L."/>
            <person name="Cheng J.F."/>
            <person name="Goodwin L.A."/>
            <person name="Pitluck S."/>
            <person name="Peters L."/>
            <person name="Chertkov O."/>
            <person name="Held B."/>
            <person name="Detter J.C."/>
            <person name="Han C.S."/>
            <person name="Tapia R."/>
            <person name="Land M.L."/>
            <person name="Hauser L.J."/>
            <person name="Kyrpides N.C."/>
            <person name="Ivanova N.N."/>
            <person name="Mikhailova N."/>
            <person name="Pagani I."/>
            <person name="Woyke T."/>
            <person name="Arkin A.P."/>
            <person name="Dehal P."/>
            <person name="Chivian D."/>
            <person name="Criddle C.S."/>
            <person name="Wu W."/>
            <person name="Chakraborty R."/>
            <person name="Hazen T.C."/>
            <person name="Fields M.W."/>
        </authorList>
    </citation>
    <scope>NUCLEOTIDE SEQUENCE [LARGE SCALE GENOMIC DNA]</scope>
    <source>
        <strain evidence="2">FW-101-2B</strain>
    </source>
</reference>
<name>G7Q7G6_9BACT</name>
<dbReference type="eggNOG" id="COG1493">
    <property type="taxonomic scope" value="Bacteria"/>
</dbReference>
<gene>
    <name evidence="1" type="ORF">DFW101_1108</name>
</gene>
<keyword evidence="1" id="KW-0418">Kinase</keyword>
<dbReference type="InterPro" id="IPR027597">
    <property type="entry name" value="HprK-rel_B"/>
</dbReference>
<organism evidence="1 2">
    <name type="scientific">Solidesulfovibrio carbinoliphilus subsp. oakridgensis</name>
    <dbReference type="NCBI Taxonomy" id="694327"/>
    <lineage>
        <taxon>Bacteria</taxon>
        <taxon>Pseudomonadati</taxon>
        <taxon>Thermodesulfobacteriota</taxon>
        <taxon>Desulfovibrionia</taxon>
        <taxon>Desulfovibrionales</taxon>
        <taxon>Desulfovibrionaceae</taxon>
        <taxon>Solidesulfovibrio</taxon>
    </lineage>
</organism>
<dbReference type="SUPFAM" id="SSF52540">
    <property type="entry name" value="P-loop containing nucleoside triphosphate hydrolases"/>
    <property type="match status" value="1"/>
</dbReference>
<keyword evidence="1" id="KW-0808">Transferase</keyword>
<dbReference type="GO" id="GO:0016301">
    <property type="term" value="F:kinase activity"/>
    <property type="evidence" value="ECO:0007669"/>
    <property type="project" value="UniProtKB-KW"/>
</dbReference>
<dbReference type="Gene3D" id="3.40.50.300">
    <property type="entry name" value="P-loop containing nucleotide triphosphate hydrolases"/>
    <property type="match status" value="1"/>
</dbReference>
<keyword evidence="2" id="KW-1185">Reference proteome</keyword>
<dbReference type="NCBIfam" id="TIGR04355">
    <property type="entry name" value="HprK_rel_B"/>
    <property type="match status" value="1"/>
</dbReference>
<dbReference type="OrthoDB" id="5443147at2"/>